<organism evidence="2 3">
    <name type="scientific">Prunus yedoensis var. nudiflora</name>
    <dbReference type="NCBI Taxonomy" id="2094558"/>
    <lineage>
        <taxon>Eukaryota</taxon>
        <taxon>Viridiplantae</taxon>
        <taxon>Streptophyta</taxon>
        <taxon>Embryophyta</taxon>
        <taxon>Tracheophyta</taxon>
        <taxon>Spermatophyta</taxon>
        <taxon>Magnoliopsida</taxon>
        <taxon>eudicotyledons</taxon>
        <taxon>Gunneridae</taxon>
        <taxon>Pentapetalae</taxon>
        <taxon>rosids</taxon>
        <taxon>fabids</taxon>
        <taxon>Rosales</taxon>
        <taxon>Rosaceae</taxon>
        <taxon>Amygdaloideae</taxon>
        <taxon>Amygdaleae</taxon>
        <taxon>Prunus</taxon>
    </lineage>
</organism>
<proteinExistence type="predicted"/>
<dbReference type="GO" id="GO:0004386">
    <property type="term" value="F:helicase activity"/>
    <property type="evidence" value="ECO:0007669"/>
    <property type="project" value="UniProtKB-KW"/>
</dbReference>
<dbReference type="EMBL" id="PJQY01003844">
    <property type="protein sequence ID" value="PQM33997.1"/>
    <property type="molecule type" value="Genomic_DNA"/>
</dbReference>
<feature type="region of interest" description="Disordered" evidence="1">
    <location>
        <begin position="27"/>
        <end position="61"/>
    </location>
</feature>
<reference evidence="2 3" key="1">
    <citation type="submission" date="2018-02" db="EMBL/GenBank/DDBJ databases">
        <title>Draft genome of wild Prunus yedoensis var. nudiflora.</title>
        <authorList>
            <person name="Baek S."/>
            <person name="Kim J.-H."/>
            <person name="Choi K."/>
            <person name="Kim G.-B."/>
            <person name="Cho A."/>
            <person name="Jang H."/>
            <person name="Shin C.-H."/>
            <person name="Yu H.-J."/>
            <person name="Mun J.-H."/>
        </authorList>
    </citation>
    <scope>NUCLEOTIDE SEQUENCE [LARGE SCALE GENOMIC DNA]</scope>
    <source>
        <strain evidence="3">cv. Jeju island</strain>
        <tissue evidence="2">Leaf</tissue>
    </source>
</reference>
<sequence>MGLFQFEILAINPKSTMLPIPLSRGLKRKAKRKQIQQQDAELKRFDSLPQNPSLPNDDHNAFTNVVGNNELEGGS</sequence>
<evidence type="ECO:0000256" key="1">
    <source>
        <dbReference type="SAM" id="MobiDB-lite"/>
    </source>
</evidence>
<keyword evidence="2" id="KW-0067">ATP-binding</keyword>
<keyword evidence="3" id="KW-1185">Reference proteome</keyword>
<keyword evidence="2" id="KW-0547">Nucleotide-binding</keyword>
<dbReference type="AlphaFoldDB" id="A0A314U993"/>
<accession>A0A314U993</accession>
<gene>
    <name evidence="2" type="ORF">Pyn_41217</name>
</gene>
<evidence type="ECO:0000313" key="3">
    <source>
        <dbReference type="Proteomes" id="UP000250321"/>
    </source>
</evidence>
<dbReference type="STRING" id="2094558.A0A314U993"/>
<keyword evidence="2" id="KW-0347">Helicase</keyword>
<protein>
    <submittedName>
        <fullName evidence="2">DEAD-box ATP-dependent RNA helicase 13</fullName>
    </submittedName>
</protein>
<comment type="caution">
    <text evidence="2">The sequence shown here is derived from an EMBL/GenBank/DDBJ whole genome shotgun (WGS) entry which is preliminary data.</text>
</comment>
<keyword evidence="2" id="KW-0378">Hydrolase</keyword>
<name>A0A314U993_PRUYE</name>
<evidence type="ECO:0000313" key="2">
    <source>
        <dbReference type="EMBL" id="PQM33997.1"/>
    </source>
</evidence>
<dbReference type="Proteomes" id="UP000250321">
    <property type="component" value="Unassembled WGS sequence"/>
</dbReference>